<evidence type="ECO:0000313" key="9">
    <source>
        <dbReference type="Proteomes" id="UP000216024"/>
    </source>
</evidence>
<dbReference type="PROSITE" id="PS50850">
    <property type="entry name" value="MFS"/>
    <property type="match status" value="1"/>
</dbReference>
<feature type="transmembrane region" description="Helical" evidence="6">
    <location>
        <begin position="100"/>
        <end position="124"/>
    </location>
</feature>
<dbReference type="Proteomes" id="UP000216024">
    <property type="component" value="Unassembled WGS sequence"/>
</dbReference>
<dbReference type="InterPro" id="IPR036259">
    <property type="entry name" value="MFS_trans_sf"/>
</dbReference>
<feature type="transmembrane region" description="Helical" evidence="6">
    <location>
        <begin position="168"/>
        <end position="187"/>
    </location>
</feature>
<dbReference type="PANTHER" id="PTHR11360">
    <property type="entry name" value="MONOCARBOXYLATE TRANSPORTER"/>
    <property type="match status" value="1"/>
</dbReference>
<dbReference type="Gene3D" id="1.20.1250.20">
    <property type="entry name" value="MFS general substrate transporter like domains"/>
    <property type="match status" value="2"/>
</dbReference>
<dbReference type="PANTHER" id="PTHR11360:SF284">
    <property type="entry name" value="EG:103B4.3 PROTEIN-RELATED"/>
    <property type="match status" value="1"/>
</dbReference>
<evidence type="ECO:0000259" key="7">
    <source>
        <dbReference type="PROSITE" id="PS50850"/>
    </source>
</evidence>
<evidence type="ECO:0000256" key="2">
    <source>
        <dbReference type="ARBA" id="ARBA00022448"/>
    </source>
</evidence>
<dbReference type="InterPro" id="IPR020846">
    <property type="entry name" value="MFS_dom"/>
</dbReference>
<comment type="subcellular location">
    <subcellularLocation>
        <location evidence="1">Cell membrane</location>
        <topology evidence="1">Multi-pass membrane protein</topology>
    </subcellularLocation>
</comment>
<sequence length="418" mass="45641">MKNANRKKLGHSVICASWLAVFCLFGYRSTFSILLGPMSKDLGWSISKLSLAYSLMMSVYAITAFFSGILIDKWGTRPAYLIASVGGALGFYLTSNANSYISYVLPYVIFAGIGTGMLWVSSTISVRKWYVGKSYATMWGIAFMGAPAAQIVLSLGVKKLLLTLGWRLAMKILALIVFVLLLMASYFSRKNPSDYGLSPFGVTSQEVNNEYVWSLKEAYSTFPIWGAILAFITSIIAEFLIWTQIVMYWTKDMGLTLATSTNLYVVIGFAGLISMPFMGKVADKVVSSKPSESMGRKIMLIFAPAVGVVACILLLLTKMSIIYSIISCILFSVYWAIEPGGVAGYIGAIYGGKTLGRIWGAATLIVMGIGPALGSFMGAYLYDLNGSYYYSIIFATCAFALSTIISLFLPLKVRINKK</sequence>
<keyword evidence="9" id="KW-1185">Reference proteome</keyword>
<dbReference type="OrthoDB" id="146345at2"/>
<feature type="transmembrane region" description="Helical" evidence="6">
    <location>
        <begin position="255"/>
        <end position="277"/>
    </location>
</feature>
<proteinExistence type="predicted"/>
<feature type="transmembrane region" description="Helical" evidence="6">
    <location>
        <begin position="51"/>
        <end position="71"/>
    </location>
</feature>
<dbReference type="InterPro" id="IPR050327">
    <property type="entry name" value="Proton-linked_MCT"/>
</dbReference>
<organism evidence="8 9">
    <name type="scientific">Anaeromicrobium sediminis</name>
    <dbReference type="NCBI Taxonomy" id="1478221"/>
    <lineage>
        <taxon>Bacteria</taxon>
        <taxon>Bacillati</taxon>
        <taxon>Bacillota</taxon>
        <taxon>Clostridia</taxon>
        <taxon>Peptostreptococcales</taxon>
        <taxon>Thermotaleaceae</taxon>
        <taxon>Anaeromicrobium</taxon>
    </lineage>
</organism>
<name>A0A267MIB2_9FIRM</name>
<feature type="transmembrane region" description="Helical" evidence="6">
    <location>
        <begin position="298"/>
        <end position="316"/>
    </location>
</feature>
<evidence type="ECO:0000313" key="8">
    <source>
        <dbReference type="EMBL" id="PAB59266.1"/>
    </source>
</evidence>
<feature type="transmembrane region" description="Helical" evidence="6">
    <location>
        <begin position="224"/>
        <end position="249"/>
    </location>
</feature>
<evidence type="ECO:0000256" key="1">
    <source>
        <dbReference type="ARBA" id="ARBA00004651"/>
    </source>
</evidence>
<feature type="transmembrane region" description="Helical" evidence="6">
    <location>
        <begin position="358"/>
        <end position="382"/>
    </location>
</feature>
<feature type="transmembrane region" description="Helical" evidence="6">
    <location>
        <begin position="388"/>
        <end position="409"/>
    </location>
</feature>
<dbReference type="RefSeq" id="WP_095133646.1">
    <property type="nucleotide sequence ID" value="NZ_NIBG01000008.1"/>
</dbReference>
<protein>
    <submittedName>
        <fullName evidence="8">MFS transporter</fullName>
    </submittedName>
</protein>
<keyword evidence="3 6" id="KW-0812">Transmembrane</keyword>
<dbReference type="GO" id="GO:0022857">
    <property type="term" value="F:transmembrane transporter activity"/>
    <property type="evidence" value="ECO:0007669"/>
    <property type="project" value="InterPro"/>
</dbReference>
<evidence type="ECO:0000256" key="4">
    <source>
        <dbReference type="ARBA" id="ARBA00022989"/>
    </source>
</evidence>
<keyword evidence="4 6" id="KW-1133">Transmembrane helix</keyword>
<accession>A0A267MIB2</accession>
<dbReference type="AlphaFoldDB" id="A0A267MIB2"/>
<dbReference type="InterPro" id="IPR005829">
    <property type="entry name" value="Sugar_transporter_CS"/>
</dbReference>
<dbReference type="EMBL" id="NIBG01000008">
    <property type="protein sequence ID" value="PAB59266.1"/>
    <property type="molecule type" value="Genomic_DNA"/>
</dbReference>
<evidence type="ECO:0000256" key="6">
    <source>
        <dbReference type="SAM" id="Phobius"/>
    </source>
</evidence>
<reference evidence="8 9" key="1">
    <citation type="submission" date="2017-06" db="EMBL/GenBank/DDBJ databases">
        <title>Draft genome sequence of anaerobic fermentative bacterium Anaeromicrobium sediminis DY2726D isolated from West Pacific Ocean sediments.</title>
        <authorList>
            <person name="Zeng X."/>
        </authorList>
    </citation>
    <scope>NUCLEOTIDE SEQUENCE [LARGE SCALE GENOMIC DNA]</scope>
    <source>
        <strain evidence="8 9">DY2726D</strain>
    </source>
</reference>
<dbReference type="InterPro" id="IPR011701">
    <property type="entry name" value="MFS"/>
</dbReference>
<feature type="transmembrane region" description="Helical" evidence="6">
    <location>
        <begin position="322"/>
        <end position="346"/>
    </location>
</feature>
<keyword evidence="2" id="KW-0813">Transport</keyword>
<feature type="transmembrane region" description="Helical" evidence="6">
    <location>
        <begin position="12"/>
        <end position="31"/>
    </location>
</feature>
<gene>
    <name evidence="8" type="ORF">CCE28_10390</name>
</gene>
<dbReference type="Pfam" id="PF07690">
    <property type="entry name" value="MFS_1"/>
    <property type="match status" value="1"/>
</dbReference>
<keyword evidence="5 6" id="KW-0472">Membrane</keyword>
<dbReference type="SUPFAM" id="SSF103473">
    <property type="entry name" value="MFS general substrate transporter"/>
    <property type="match status" value="1"/>
</dbReference>
<comment type="caution">
    <text evidence="8">The sequence shown here is derived from an EMBL/GenBank/DDBJ whole genome shotgun (WGS) entry which is preliminary data.</text>
</comment>
<dbReference type="GO" id="GO:0005886">
    <property type="term" value="C:plasma membrane"/>
    <property type="evidence" value="ECO:0007669"/>
    <property type="project" value="UniProtKB-SubCell"/>
</dbReference>
<evidence type="ECO:0000256" key="5">
    <source>
        <dbReference type="ARBA" id="ARBA00023136"/>
    </source>
</evidence>
<feature type="transmembrane region" description="Helical" evidence="6">
    <location>
        <begin position="136"/>
        <end position="156"/>
    </location>
</feature>
<evidence type="ECO:0000256" key="3">
    <source>
        <dbReference type="ARBA" id="ARBA00022692"/>
    </source>
</evidence>
<dbReference type="PROSITE" id="PS00216">
    <property type="entry name" value="SUGAR_TRANSPORT_1"/>
    <property type="match status" value="1"/>
</dbReference>
<feature type="domain" description="Major facilitator superfamily (MFS) profile" evidence="7">
    <location>
        <begin position="13"/>
        <end position="414"/>
    </location>
</feature>